<dbReference type="RefSeq" id="WP_185008640.1">
    <property type="nucleotide sequence ID" value="NZ_BAAAUI010000082.1"/>
</dbReference>
<organism evidence="1 2">
    <name type="scientific">Crossiella cryophila</name>
    <dbReference type="NCBI Taxonomy" id="43355"/>
    <lineage>
        <taxon>Bacteria</taxon>
        <taxon>Bacillati</taxon>
        <taxon>Actinomycetota</taxon>
        <taxon>Actinomycetes</taxon>
        <taxon>Pseudonocardiales</taxon>
        <taxon>Pseudonocardiaceae</taxon>
        <taxon>Crossiella</taxon>
    </lineage>
</organism>
<protein>
    <submittedName>
        <fullName evidence="1">Uncharacterized protein</fullName>
    </submittedName>
</protein>
<proteinExistence type="predicted"/>
<comment type="caution">
    <text evidence="1">The sequence shown here is derived from an EMBL/GenBank/DDBJ whole genome shotgun (WGS) entry which is preliminary data.</text>
</comment>
<dbReference type="Proteomes" id="UP000533598">
    <property type="component" value="Unassembled WGS sequence"/>
</dbReference>
<accession>A0A7W7CL35</accession>
<name>A0A7W7CL35_9PSEU</name>
<dbReference type="EMBL" id="JACHMH010000001">
    <property type="protein sequence ID" value="MBB4681796.1"/>
    <property type="molecule type" value="Genomic_DNA"/>
</dbReference>
<sequence length="107" mass="11382">MAASILAAGAQPEAAATDPHHRHLVQVIVCEYVVKGVGAPTFAGSQFDITEPSGYLQGGTVVWGDRRGFVNRRYPNEHLTVRELSGSGGKWVLAITLAKTPAKCLPL</sequence>
<dbReference type="AlphaFoldDB" id="A0A7W7CL35"/>
<evidence type="ECO:0000313" key="2">
    <source>
        <dbReference type="Proteomes" id="UP000533598"/>
    </source>
</evidence>
<keyword evidence="2" id="KW-1185">Reference proteome</keyword>
<reference evidence="1 2" key="1">
    <citation type="submission" date="2020-08" db="EMBL/GenBank/DDBJ databases">
        <title>Sequencing the genomes of 1000 actinobacteria strains.</title>
        <authorList>
            <person name="Klenk H.-P."/>
        </authorList>
    </citation>
    <scope>NUCLEOTIDE SEQUENCE [LARGE SCALE GENOMIC DNA]</scope>
    <source>
        <strain evidence="1 2">DSM 44230</strain>
    </source>
</reference>
<gene>
    <name evidence="1" type="ORF">HNR67_007914</name>
</gene>
<evidence type="ECO:0000313" key="1">
    <source>
        <dbReference type="EMBL" id="MBB4681796.1"/>
    </source>
</evidence>